<accession>A0A7S0VMK7</accession>
<evidence type="ECO:0000256" key="1">
    <source>
        <dbReference type="SAM" id="MobiDB-lite"/>
    </source>
</evidence>
<dbReference type="EMBL" id="HBFM01034212">
    <property type="protein sequence ID" value="CAD8793267.1"/>
    <property type="molecule type" value="Transcribed_RNA"/>
</dbReference>
<reference evidence="2" key="1">
    <citation type="submission" date="2021-01" db="EMBL/GenBank/DDBJ databases">
        <authorList>
            <person name="Corre E."/>
            <person name="Pelletier E."/>
            <person name="Niang G."/>
            <person name="Scheremetjew M."/>
            <person name="Finn R."/>
            <person name="Kale V."/>
            <person name="Holt S."/>
            <person name="Cochrane G."/>
            <person name="Meng A."/>
            <person name="Brown T."/>
            <person name="Cohen L."/>
        </authorList>
    </citation>
    <scope>NUCLEOTIDE SEQUENCE</scope>
    <source>
        <strain evidence="2">SAG 63-3</strain>
    </source>
</reference>
<evidence type="ECO:0000313" key="2">
    <source>
        <dbReference type="EMBL" id="CAD8793267.1"/>
    </source>
</evidence>
<protein>
    <submittedName>
        <fullName evidence="2">Uncharacterized protein</fullName>
    </submittedName>
</protein>
<gene>
    <name evidence="2" type="ORF">PPAR00522_LOCUS22282</name>
</gene>
<organism evidence="2">
    <name type="scientific">Polytomella parva</name>
    <dbReference type="NCBI Taxonomy" id="51329"/>
    <lineage>
        <taxon>Eukaryota</taxon>
        <taxon>Viridiplantae</taxon>
        <taxon>Chlorophyta</taxon>
        <taxon>core chlorophytes</taxon>
        <taxon>Chlorophyceae</taxon>
        <taxon>CS clade</taxon>
        <taxon>Chlamydomonadales</taxon>
        <taxon>Chlamydomonadaceae</taxon>
        <taxon>Polytomella</taxon>
    </lineage>
</organism>
<dbReference type="AlphaFoldDB" id="A0A7S0VMK7"/>
<feature type="compositionally biased region" description="Basic and acidic residues" evidence="1">
    <location>
        <begin position="43"/>
        <end position="54"/>
    </location>
</feature>
<sequence length="410" mass="44769">MSREDMINMSLDDIIKSMPQKNTDIKNRRKVNNLNARGGVQKHQSERLSSRQRSEPMVIDGNLQIQSPGQRALGQLNNRPQNNRRNFDGSKNAQNQGQIFRSNQQDKRSNINRYNNENANNSNNRNSNNNVARLTHAKPFIDDQGNVVVRLKQTDIISVNPAGEVTLNSGGWFTPMTLETMNAALNPAGVQIISLTDNPADGKWQVTHICGTQNFRDGMKLFARGQMTAGRAATVLYALGHGRLIRDLESRNALPNVMPIGDHRPIFFPVGSKNNNPIVMQKNAGNVANNTNTNANHFTARPGGIASRLGNNGSNNGVMAFSNSNSNFNSPPFSSNNGNSKFQQDQLSLAVRAAAASSAAAPQWQNLSNMQSALRMAANFASQMGNMNPMTLAAAAAACKNNNYNNPNDI</sequence>
<feature type="region of interest" description="Disordered" evidence="1">
    <location>
        <begin position="18"/>
        <end position="130"/>
    </location>
</feature>
<name>A0A7S0VMK7_9CHLO</name>
<proteinExistence type="predicted"/>
<feature type="compositionally biased region" description="Polar residues" evidence="1">
    <location>
        <begin position="89"/>
        <end position="103"/>
    </location>
</feature>
<feature type="compositionally biased region" description="Low complexity" evidence="1">
    <location>
        <begin position="111"/>
        <end position="130"/>
    </location>
</feature>